<keyword evidence="4" id="KW-0548">Nucleotidyltransferase</keyword>
<evidence type="ECO:0000256" key="3">
    <source>
        <dbReference type="ARBA" id="ARBA00022679"/>
    </source>
</evidence>
<sequence>MQRLVGVESEVIRILQQELRPSISFDDKLAYVNFDIDPNAYNSSDQFKRDYAYISFLRKWKGFRDKGINPEWAAFTAWSKAEWRCFSTNKRLYSEATTGFYSVAPSAIIAAQRKISQILGPLDVDRIAELCRFGNGATADLKRGATHAEKSREPSVTFDAIPWVCRVLTGDDYMASLVGPLDSLKIIEANRMVMVAKTVKTHRPIAAEPTLNSYVQQGVGRYIRMRLKRFGVDLDDQTINQDLARVAQSWSLSTIDLSSASDTLCTNLVKLLLPREWFELLDDLRCKMTTYKGKRFRLSKFSSMGNAYTFELESLIFYSLLSAVCSTGVISVYGDDLVIHNEDYAAVIEVLDWAGFIVNGSKSFTAGSRFYESCGKHYFDGVEVTPVYQKDVCSVSHDYVRLHNRLVRAGIRLELRNEFNAAAKHVRDRCRSILGKRRTPGVGPLVEYDEYFVKEDFVWNGDRQDRVRVLSAVSIAVDQPIHDDWKHLAYFARKLRCPSFLNTGRDGQVAENDGSKLLLREKYHWRSACVSSH</sequence>
<feature type="domain" description="RdRp catalytic" evidence="10">
    <location>
        <begin position="241"/>
        <end position="367"/>
    </location>
</feature>
<gene>
    <name evidence="11" type="ORF">H2BulkLitter11460_000004</name>
</gene>
<reference evidence="11" key="1">
    <citation type="submission" date="2019-05" db="EMBL/GenBank/DDBJ databases">
        <title>Metatranscriptomic reconstruction reveals RNA viruses with the potential to shape carbon cycling in soil.</title>
        <authorList>
            <person name="Starr E.P."/>
            <person name="Nuccio E."/>
            <person name="Pett-Ridge J."/>
            <person name="Banfield J.F."/>
            <person name="Firestone M.K."/>
        </authorList>
    </citation>
    <scope>NUCLEOTIDE SEQUENCE</scope>
    <source>
        <strain evidence="11">H2_Bulk_Litter_11_460</strain>
    </source>
</reference>
<dbReference type="InterPro" id="IPR005093">
    <property type="entry name" value="RNArep_beta"/>
</dbReference>
<evidence type="ECO:0000256" key="1">
    <source>
        <dbReference type="ARBA" id="ARBA00012494"/>
    </source>
</evidence>
<dbReference type="InterPro" id="IPR007096">
    <property type="entry name" value="RNA-dir_Rpol_cat_phage"/>
</dbReference>
<dbReference type="InterPro" id="IPR043502">
    <property type="entry name" value="DNA/RNA_pol_sf"/>
</dbReference>
<dbReference type="SUPFAM" id="SSF56672">
    <property type="entry name" value="DNA/RNA polymerases"/>
    <property type="match status" value="1"/>
</dbReference>
<keyword evidence="9" id="KW-0460">Magnesium</keyword>
<dbReference type="EMBL" id="MN032821">
    <property type="protein sequence ID" value="QDH86649.1"/>
    <property type="molecule type" value="Genomic_RNA"/>
</dbReference>
<evidence type="ECO:0000256" key="4">
    <source>
        <dbReference type="ARBA" id="ARBA00022695"/>
    </source>
</evidence>
<evidence type="ECO:0000256" key="8">
    <source>
        <dbReference type="ARBA" id="ARBA00048744"/>
    </source>
</evidence>
<protein>
    <recommendedName>
        <fullName evidence="1">RNA-directed RNA polymerase</fullName>
        <ecNumber evidence="1">2.7.7.48</ecNumber>
    </recommendedName>
    <alternativeName>
        <fullName evidence="7">RNA replicase beta chain</fullName>
    </alternativeName>
</protein>
<dbReference type="PROSITE" id="PS50522">
    <property type="entry name" value="RDRP_PHAGE"/>
    <property type="match status" value="1"/>
</dbReference>
<comment type="catalytic activity">
    <reaction evidence="8">
        <text>RNA(n) + a ribonucleoside 5'-triphosphate = RNA(n+1) + diphosphate</text>
        <dbReference type="Rhea" id="RHEA:21248"/>
        <dbReference type="Rhea" id="RHEA-COMP:14527"/>
        <dbReference type="Rhea" id="RHEA-COMP:17342"/>
        <dbReference type="ChEBI" id="CHEBI:33019"/>
        <dbReference type="ChEBI" id="CHEBI:61557"/>
        <dbReference type="ChEBI" id="CHEBI:140395"/>
        <dbReference type="EC" id="2.7.7.48"/>
    </reaction>
</comment>
<dbReference type="GO" id="GO:0003968">
    <property type="term" value="F:RNA-directed RNA polymerase activity"/>
    <property type="evidence" value="ECO:0007669"/>
    <property type="project" value="UniProtKB-KW"/>
</dbReference>
<organism evidence="11">
    <name type="scientific">Leviviridae sp</name>
    <dbReference type="NCBI Taxonomy" id="2027243"/>
    <lineage>
        <taxon>Viruses</taxon>
        <taxon>Riboviria</taxon>
        <taxon>Orthornavirae</taxon>
        <taxon>Lenarviricota</taxon>
        <taxon>Leviviricetes</taxon>
        <taxon>Norzivirales</taxon>
        <taxon>Fiersviridae</taxon>
    </lineage>
</organism>
<feature type="binding site" evidence="9">
    <location>
        <position position="336"/>
    </location>
    <ligand>
        <name>Mg(2+)</name>
        <dbReference type="ChEBI" id="CHEBI:18420"/>
        <label>2</label>
    </ligand>
</feature>
<dbReference type="Pfam" id="PF03431">
    <property type="entry name" value="RNA_replicase_B"/>
    <property type="match status" value="1"/>
</dbReference>
<feature type="binding site" evidence="9">
    <location>
        <position position="256"/>
    </location>
    <ligand>
        <name>Mg(2+)</name>
        <dbReference type="ChEBI" id="CHEBI:18420"/>
        <label>2</label>
    </ligand>
</feature>
<keyword evidence="3" id="KW-0808">Transferase</keyword>
<evidence type="ECO:0000256" key="7">
    <source>
        <dbReference type="ARBA" id="ARBA00030248"/>
    </source>
</evidence>
<evidence type="ECO:0000256" key="2">
    <source>
        <dbReference type="ARBA" id="ARBA00022484"/>
    </source>
</evidence>
<dbReference type="EC" id="2.7.7.48" evidence="1"/>
<dbReference type="GO" id="GO:0039694">
    <property type="term" value="P:viral RNA genome replication"/>
    <property type="evidence" value="ECO:0007669"/>
    <property type="project" value="InterPro"/>
</dbReference>
<dbReference type="GO" id="GO:0000166">
    <property type="term" value="F:nucleotide binding"/>
    <property type="evidence" value="ECO:0007669"/>
    <property type="project" value="UniProtKB-KW"/>
</dbReference>
<dbReference type="GO" id="GO:0046872">
    <property type="term" value="F:metal ion binding"/>
    <property type="evidence" value="ECO:0007669"/>
    <property type="project" value="UniProtKB-KW"/>
</dbReference>
<evidence type="ECO:0000256" key="5">
    <source>
        <dbReference type="ARBA" id="ARBA00022741"/>
    </source>
</evidence>
<keyword evidence="5" id="KW-0547">Nucleotide-binding</keyword>
<evidence type="ECO:0000256" key="6">
    <source>
        <dbReference type="ARBA" id="ARBA00022953"/>
    </source>
</evidence>
<evidence type="ECO:0000259" key="10">
    <source>
        <dbReference type="PROSITE" id="PS50522"/>
    </source>
</evidence>
<accession>A0A514CZ69</accession>
<keyword evidence="2 11" id="KW-0696">RNA-directed RNA polymerase</keyword>
<proteinExistence type="predicted"/>
<comment type="cofactor">
    <cofactor evidence="9">
        <name>Mg(2+)</name>
        <dbReference type="ChEBI" id="CHEBI:18420"/>
    </cofactor>
    <text evidence="9">Binds 2 Mg(2+) per subunit.</text>
</comment>
<name>A0A514CZ69_9VIRU</name>
<keyword evidence="9" id="KW-0479">Metal-binding</keyword>
<feature type="binding site" evidence="9">
    <location>
        <position position="335"/>
    </location>
    <ligand>
        <name>Mg(2+)</name>
        <dbReference type="ChEBI" id="CHEBI:18420"/>
        <label>2</label>
    </ligand>
</feature>
<evidence type="ECO:0000313" key="11">
    <source>
        <dbReference type="EMBL" id="QDH86649.1"/>
    </source>
</evidence>
<keyword evidence="6" id="KW-0693">Viral RNA replication</keyword>
<evidence type="ECO:0000256" key="9">
    <source>
        <dbReference type="PIRSR" id="PIRSR605093-1"/>
    </source>
</evidence>